<dbReference type="InterPro" id="IPR043502">
    <property type="entry name" value="DNA/RNA_pol_sf"/>
</dbReference>
<proteinExistence type="predicted"/>
<evidence type="ECO:0000313" key="1">
    <source>
        <dbReference type="EMBL" id="PKI72523.1"/>
    </source>
</evidence>
<organism evidence="1 2">
    <name type="scientific">Punica granatum</name>
    <name type="common">Pomegranate</name>
    <dbReference type="NCBI Taxonomy" id="22663"/>
    <lineage>
        <taxon>Eukaryota</taxon>
        <taxon>Viridiplantae</taxon>
        <taxon>Streptophyta</taxon>
        <taxon>Embryophyta</taxon>
        <taxon>Tracheophyta</taxon>
        <taxon>Spermatophyta</taxon>
        <taxon>Magnoliopsida</taxon>
        <taxon>eudicotyledons</taxon>
        <taxon>Gunneridae</taxon>
        <taxon>Pentapetalae</taxon>
        <taxon>rosids</taxon>
        <taxon>malvids</taxon>
        <taxon>Myrtales</taxon>
        <taxon>Lythraceae</taxon>
        <taxon>Punica</taxon>
    </lineage>
</organism>
<reference evidence="1 2" key="1">
    <citation type="submission" date="2017-11" db="EMBL/GenBank/DDBJ databases">
        <title>De-novo sequencing of pomegranate (Punica granatum L.) genome.</title>
        <authorList>
            <person name="Akparov Z."/>
            <person name="Amiraslanov A."/>
            <person name="Hajiyeva S."/>
            <person name="Abbasov M."/>
            <person name="Kaur K."/>
            <person name="Hamwieh A."/>
            <person name="Solovyev V."/>
            <person name="Salamov A."/>
            <person name="Braich B."/>
            <person name="Kosarev P."/>
            <person name="Mahmoud A."/>
            <person name="Hajiyev E."/>
            <person name="Babayeva S."/>
            <person name="Izzatullayeva V."/>
            <person name="Mammadov A."/>
            <person name="Mammadov A."/>
            <person name="Sharifova S."/>
            <person name="Ojaghi J."/>
            <person name="Eynullazada K."/>
            <person name="Bayramov B."/>
            <person name="Abdulazimova A."/>
            <person name="Shahmuradov I."/>
        </authorList>
    </citation>
    <scope>NUCLEOTIDE SEQUENCE [LARGE SCALE GENOMIC DNA]</scope>
    <source>
        <strain evidence="2">cv. AG2017</strain>
        <tissue evidence="1">Leaf</tissue>
    </source>
</reference>
<sequence length="167" mass="18913">MDWLASHHASMECYKKEVIFRIPNEPEFKLHGDQLGAPFNVISFLEATKLLKRGCEGYLAHVVATEVNSPKLSEISVVCEFPEVFPDNLPGLPPDREIEFTIELEPGTAPISRAPYHMAPSELKELKIQLQELLEKGFIRPSVSPWGAHVLFVKKKEGSLRLCIDYR</sequence>
<dbReference type="PANTHER" id="PTHR15503:SF45">
    <property type="entry name" value="RNA-DIRECTED DNA POLYMERASE HOMOLOG"/>
    <property type="match status" value="1"/>
</dbReference>
<dbReference type="InterPro" id="IPR032567">
    <property type="entry name" value="RTL1-rel"/>
</dbReference>
<name>A0A2I0KVY9_PUNGR</name>
<evidence type="ECO:0000313" key="2">
    <source>
        <dbReference type="Proteomes" id="UP000233551"/>
    </source>
</evidence>
<comment type="caution">
    <text evidence="1">The sequence shown here is derived from an EMBL/GenBank/DDBJ whole genome shotgun (WGS) entry which is preliminary data.</text>
</comment>
<dbReference type="PANTHER" id="PTHR15503">
    <property type="entry name" value="LDOC1 RELATED"/>
    <property type="match status" value="1"/>
</dbReference>
<dbReference type="STRING" id="22663.A0A2I0KVY9"/>
<dbReference type="SUPFAM" id="SSF56672">
    <property type="entry name" value="DNA/RNA polymerases"/>
    <property type="match status" value="1"/>
</dbReference>
<evidence type="ECO:0008006" key="3">
    <source>
        <dbReference type="Google" id="ProtNLM"/>
    </source>
</evidence>
<protein>
    <recommendedName>
        <fullName evidence="3">Reverse transcriptase domain-containing protein</fullName>
    </recommendedName>
</protein>
<dbReference type="EMBL" id="PGOL01000320">
    <property type="protein sequence ID" value="PKI72523.1"/>
    <property type="molecule type" value="Genomic_DNA"/>
</dbReference>
<keyword evidence="2" id="KW-1185">Reference proteome</keyword>
<dbReference type="Gene3D" id="3.10.10.10">
    <property type="entry name" value="HIV Type 1 Reverse Transcriptase, subunit A, domain 1"/>
    <property type="match status" value="1"/>
</dbReference>
<dbReference type="Proteomes" id="UP000233551">
    <property type="component" value="Unassembled WGS sequence"/>
</dbReference>
<gene>
    <name evidence="1" type="ORF">CRG98_007045</name>
</gene>
<dbReference type="AlphaFoldDB" id="A0A2I0KVY9"/>
<accession>A0A2I0KVY9</accession>